<keyword evidence="4" id="KW-0963">Cytoplasm</keyword>
<feature type="domain" description="TRASH" evidence="10">
    <location>
        <begin position="21"/>
        <end position="59"/>
    </location>
</feature>
<dbReference type="InterPro" id="IPR011017">
    <property type="entry name" value="TRASH_dom"/>
</dbReference>
<feature type="compositionally biased region" description="Low complexity" evidence="9">
    <location>
        <begin position="138"/>
        <end position="155"/>
    </location>
</feature>
<dbReference type="InParanoid" id="A0A673YQS4"/>
<dbReference type="Proteomes" id="UP000472277">
    <property type="component" value="Chromosome 20"/>
</dbReference>
<dbReference type="FunFam" id="2.30.170.20:FF:000004">
    <property type="entry name" value="60S ribosomal protein l24"/>
    <property type="match status" value="1"/>
</dbReference>
<reference evidence="11" key="2">
    <citation type="submission" date="2025-09" db="UniProtKB">
        <authorList>
            <consortium name="Ensembl"/>
        </authorList>
    </citation>
    <scope>IDENTIFICATION</scope>
</reference>
<reference evidence="11" key="1">
    <citation type="submission" date="2025-08" db="UniProtKB">
        <authorList>
            <consortium name="Ensembl"/>
        </authorList>
    </citation>
    <scope>IDENTIFICATION</scope>
</reference>
<protein>
    <recommendedName>
        <fullName evidence="7">Large ribosomal subunit protein eL24</fullName>
    </recommendedName>
    <alternativeName>
        <fullName evidence="8">60S ribosomal protein L24</fullName>
    </alternativeName>
</protein>
<name>A0A673YQS4_SALTR</name>
<dbReference type="OMA" id="QVFRRMH"/>
<dbReference type="GeneTree" id="ENSGT00950000183105"/>
<dbReference type="PANTHER" id="PTHR10792">
    <property type="entry name" value="60S RIBOSOMAL PROTEIN L24"/>
    <property type="match status" value="1"/>
</dbReference>
<evidence type="ECO:0000256" key="1">
    <source>
        <dbReference type="ARBA" id="ARBA00004496"/>
    </source>
</evidence>
<dbReference type="CDD" id="cd00472">
    <property type="entry name" value="Ribosomal_L24e_L24"/>
    <property type="match status" value="1"/>
</dbReference>
<organism evidence="11 12">
    <name type="scientific">Salmo trutta</name>
    <name type="common">Brown trout</name>
    <dbReference type="NCBI Taxonomy" id="8032"/>
    <lineage>
        <taxon>Eukaryota</taxon>
        <taxon>Metazoa</taxon>
        <taxon>Chordata</taxon>
        <taxon>Craniata</taxon>
        <taxon>Vertebrata</taxon>
        <taxon>Euteleostomi</taxon>
        <taxon>Actinopterygii</taxon>
        <taxon>Neopterygii</taxon>
        <taxon>Teleostei</taxon>
        <taxon>Protacanthopterygii</taxon>
        <taxon>Salmoniformes</taxon>
        <taxon>Salmonidae</taxon>
        <taxon>Salmoninae</taxon>
        <taxon>Salmo</taxon>
    </lineage>
</organism>
<evidence type="ECO:0000256" key="8">
    <source>
        <dbReference type="ARBA" id="ARBA00041213"/>
    </source>
</evidence>
<dbReference type="SMART" id="SM00746">
    <property type="entry name" value="TRASH"/>
    <property type="match status" value="1"/>
</dbReference>
<keyword evidence="12" id="KW-1185">Reference proteome</keyword>
<evidence type="ECO:0000256" key="2">
    <source>
        <dbReference type="ARBA" id="ARBA00005647"/>
    </source>
</evidence>
<dbReference type="FunCoup" id="A0A673YQS4">
    <property type="interactions" value="2578"/>
</dbReference>
<keyword evidence="6" id="KW-0687">Ribonucleoprotein</keyword>
<dbReference type="GO" id="GO:0003735">
    <property type="term" value="F:structural constituent of ribosome"/>
    <property type="evidence" value="ECO:0007669"/>
    <property type="project" value="InterPro"/>
</dbReference>
<dbReference type="InterPro" id="IPR000988">
    <property type="entry name" value="Ribosomal_eL24-rel_N"/>
</dbReference>
<dbReference type="AlphaFoldDB" id="A0A673YQS4"/>
<evidence type="ECO:0000256" key="3">
    <source>
        <dbReference type="ARBA" id="ARBA00011133"/>
    </source>
</evidence>
<feature type="compositionally biased region" description="Basic and acidic residues" evidence="9">
    <location>
        <begin position="111"/>
        <end position="132"/>
    </location>
</feature>
<evidence type="ECO:0000256" key="7">
    <source>
        <dbReference type="ARBA" id="ARBA00040612"/>
    </source>
</evidence>
<dbReference type="InterPro" id="IPR038630">
    <property type="entry name" value="L24e/L24_sf"/>
</dbReference>
<dbReference type="Gene3D" id="2.30.170.20">
    <property type="entry name" value="Ribosomal protein L24e"/>
    <property type="match status" value="1"/>
</dbReference>
<evidence type="ECO:0000259" key="10">
    <source>
        <dbReference type="SMART" id="SM00746"/>
    </source>
</evidence>
<sequence length="172" mass="19445">MAFLFVFDSPRFSPNEKVELCSFSGYKIYPGHGVRYARIDGKVFQFLNAKCESAFLAKRNPRQINWTVLYRRKHKKGQSEEVTKKRTRRAVKFQRAITGASLAEIMAKRNQKPEVRKAQREQAIRAAKEAKKAKQTTKKPSAAGAKAPAKATPKPKVAKQMKVNAPRVGGKR</sequence>
<evidence type="ECO:0000256" key="9">
    <source>
        <dbReference type="SAM" id="MobiDB-lite"/>
    </source>
</evidence>
<feature type="region of interest" description="Disordered" evidence="9">
    <location>
        <begin position="109"/>
        <end position="172"/>
    </location>
</feature>
<dbReference type="GO" id="GO:0002181">
    <property type="term" value="P:cytoplasmic translation"/>
    <property type="evidence" value="ECO:0007669"/>
    <property type="project" value="TreeGrafter"/>
</dbReference>
<dbReference type="InterPro" id="IPR023442">
    <property type="entry name" value="Ribosomal_eL24_CS"/>
</dbReference>
<evidence type="ECO:0000256" key="6">
    <source>
        <dbReference type="ARBA" id="ARBA00023274"/>
    </source>
</evidence>
<dbReference type="InterPro" id="IPR056366">
    <property type="entry name" value="Ribosomal_eL24"/>
</dbReference>
<dbReference type="PROSITE" id="PS01073">
    <property type="entry name" value="RIBOSOMAL_L24E"/>
    <property type="match status" value="1"/>
</dbReference>
<evidence type="ECO:0000313" key="11">
    <source>
        <dbReference type="Ensembl" id="ENSSTUP00000036777.1"/>
    </source>
</evidence>
<dbReference type="Ensembl" id="ENSSTUT00000038429.1">
    <property type="protein sequence ID" value="ENSSTUP00000036777.1"/>
    <property type="gene ID" value="ENSSTUG00000015666.1"/>
</dbReference>
<dbReference type="GO" id="GO:0022625">
    <property type="term" value="C:cytosolic large ribosomal subunit"/>
    <property type="evidence" value="ECO:0007669"/>
    <property type="project" value="TreeGrafter"/>
</dbReference>
<proteinExistence type="inferred from homology"/>
<comment type="subunit">
    <text evidence="3">Component of the large ribosomal subunit.</text>
</comment>
<dbReference type="GO" id="GO:0003729">
    <property type="term" value="F:mRNA binding"/>
    <property type="evidence" value="ECO:0007669"/>
    <property type="project" value="TreeGrafter"/>
</dbReference>
<comment type="subcellular location">
    <subcellularLocation>
        <location evidence="1">Cytoplasm</location>
    </subcellularLocation>
</comment>
<accession>A0A673YQS4</accession>
<evidence type="ECO:0000256" key="5">
    <source>
        <dbReference type="ARBA" id="ARBA00022980"/>
    </source>
</evidence>
<dbReference type="Gene3D" id="6.10.250.1270">
    <property type="match status" value="1"/>
</dbReference>
<keyword evidence="5" id="KW-0689">Ribosomal protein</keyword>
<gene>
    <name evidence="11" type="primary">LOC115155900</name>
</gene>
<comment type="similarity">
    <text evidence="2">Belongs to the eukaryotic ribosomal protein eL24 family.</text>
</comment>
<dbReference type="SUPFAM" id="SSF57716">
    <property type="entry name" value="Glucocorticoid receptor-like (DNA-binding domain)"/>
    <property type="match status" value="1"/>
</dbReference>
<evidence type="ECO:0000313" key="12">
    <source>
        <dbReference type="Proteomes" id="UP000472277"/>
    </source>
</evidence>
<evidence type="ECO:0000256" key="4">
    <source>
        <dbReference type="ARBA" id="ARBA00022490"/>
    </source>
</evidence>
<dbReference type="Pfam" id="PF01246">
    <property type="entry name" value="Ribosomal_L24e"/>
    <property type="match status" value="1"/>
</dbReference>
<dbReference type="PANTHER" id="PTHR10792:SF1">
    <property type="entry name" value="RIBOSOMAL PROTEIN L24"/>
    <property type="match status" value="1"/>
</dbReference>